<dbReference type="InterPro" id="IPR036162">
    <property type="entry name" value="Resolvase-like_N_sf"/>
</dbReference>
<evidence type="ECO:0008006" key="3">
    <source>
        <dbReference type="Google" id="ProtNLM"/>
    </source>
</evidence>
<proteinExistence type="predicted"/>
<organism evidence="1 2">
    <name type="scientific">Candidatus Jorgensenbacteria bacterium CG23_combo_of_CG06-09_8_20_14_all_54_14</name>
    <dbReference type="NCBI Taxonomy" id="1974595"/>
    <lineage>
        <taxon>Bacteria</taxon>
        <taxon>Candidatus Joergenseniibacteriota</taxon>
    </lineage>
</organism>
<sequence length="92" mass="10452">MRYIIYARKSTEDEDRQILSIEAQLYELREFARQTPVATPTQGRDVTGHRKNLSCLRQIRGSTELTIEVLGRKIVTRLAEAPAKQVVAAVLL</sequence>
<reference evidence="1 2" key="1">
    <citation type="submission" date="2017-09" db="EMBL/GenBank/DDBJ databases">
        <title>Depth-based differentiation of microbial function through sediment-hosted aquifers and enrichment of novel symbionts in the deep terrestrial subsurface.</title>
        <authorList>
            <person name="Probst A.J."/>
            <person name="Ladd B."/>
            <person name="Jarett J.K."/>
            <person name="Geller-Mcgrath D.E."/>
            <person name="Sieber C.M."/>
            <person name="Emerson J.B."/>
            <person name="Anantharaman K."/>
            <person name="Thomas B.C."/>
            <person name="Malmstrom R."/>
            <person name="Stieglmeier M."/>
            <person name="Klingl A."/>
            <person name="Woyke T."/>
            <person name="Ryan C.M."/>
            <person name="Banfield J.F."/>
        </authorList>
    </citation>
    <scope>NUCLEOTIDE SEQUENCE [LARGE SCALE GENOMIC DNA]</scope>
    <source>
        <strain evidence="1">CG23_combo_of_CG06-09_8_20_14_all_54_14</strain>
    </source>
</reference>
<name>A0A2G9ZCJ2_9BACT</name>
<dbReference type="GO" id="GO:0003677">
    <property type="term" value="F:DNA binding"/>
    <property type="evidence" value="ECO:0007669"/>
    <property type="project" value="InterPro"/>
</dbReference>
<dbReference type="GO" id="GO:0000150">
    <property type="term" value="F:DNA strand exchange activity"/>
    <property type="evidence" value="ECO:0007669"/>
    <property type="project" value="InterPro"/>
</dbReference>
<accession>A0A2G9ZCJ2</accession>
<dbReference type="Proteomes" id="UP000228812">
    <property type="component" value="Unassembled WGS sequence"/>
</dbReference>
<dbReference type="EMBL" id="PCRZ01000014">
    <property type="protein sequence ID" value="PIP30068.1"/>
    <property type="molecule type" value="Genomic_DNA"/>
</dbReference>
<protein>
    <recommendedName>
        <fullName evidence="3">Resolvase/invertase-type recombinase catalytic domain-containing protein</fullName>
    </recommendedName>
</protein>
<dbReference type="AlphaFoldDB" id="A0A2G9ZCJ2"/>
<comment type="caution">
    <text evidence="1">The sequence shown here is derived from an EMBL/GenBank/DDBJ whole genome shotgun (WGS) entry which is preliminary data.</text>
</comment>
<dbReference type="Gene3D" id="3.40.50.1390">
    <property type="entry name" value="Resolvase, N-terminal catalytic domain"/>
    <property type="match status" value="1"/>
</dbReference>
<evidence type="ECO:0000313" key="1">
    <source>
        <dbReference type="EMBL" id="PIP30068.1"/>
    </source>
</evidence>
<evidence type="ECO:0000313" key="2">
    <source>
        <dbReference type="Proteomes" id="UP000228812"/>
    </source>
</evidence>
<gene>
    <name evidence="1" type="ORF">COX26_00660</name>
</gene>